<keyword evidence="7" id="KW-0472">Membrane</keyword>
<gene>
    <name evidence="11" type="ORF">KSF_082980</name>
</gene>
<keyword evidence="4" id="KW-0808">Transferase</keyword>
<accession>A0A8J3IWR6</accession>
<evidence type="ECO:0000256" key="4">
    <source>
        <dbReference type="ARBA" id="ARBA00022679"/>
    </source>
</evidence>
<dbReference type="SMART" id="SM00448">
    <property type="entry name" value="REC"/>
    <property type="match status" value="1"/>
</dbReference>
<protein>
    <recommendedName>
        <fullName evidence="2">histidine kinase</fullName>
        <ecNumber evidence="2">2.7.13.3</ecNumber>
    </recommendedName>
</protein>
<dbReference type="PANTHER" id="PTHR43547:SF2">
    <property type="entry name" value="HYBRID SIGNAL TRANSDUCTION HISTIDINE KINASE C"/>
    <property type="match status" value="1"/>
</dbReference>
<dbReference type="FunFam" id="3.30.565.10:FF:000006">
    <property type="entry name" value="Sensor histidine kinase WalK"/>
    <property type="match status" value="1"/>
</dbReference>
<dbReference type="Gene3D" id="3.40.50.2300">
    <property type="match status" value="1"/>
</dbReference>
<feature type="modified residue" description="4-aspartylphosphate" evidence="8">
    <location>
        <position position="59"/>
    </location>
</feature>
<evidence type="ECO:0000256" key="5">
    <source>
        <dbReference type="ARBA" id="ARBA00022777"/>
    </source>
</evidence>
<dbReference type="PROSITE" id="PS50109">
    <property type="entry name" value="HIS_KIN"/>
    <property type="match status" value="1"/>
</dbReference>
<comment type="caution">
    <text evidence="11">The sequence shown here is derived from an EMBL/GenBank/DDBJ whole genome shotgun (WGS) entry which is preliminary data.</text>
</comment>
<keyword evidence="3 8" id="KW-0597">Phosphoprotein</keyword>
<evidence type="ECO:0000259" key="9">
    <source>
        <dbReference type="PROSITE" id="PS50109"/>
    </source>
</evidence>
<evidence type="ECO:0000256" key="8">
    <source>
        <dbReference type="PROSITE-ProRule" id="PRU00169"/>
    </source>
</evidence>
<evidence type="ECO:0000256" key="3">
    <source>
        <dbReference type="ARBA" id="ARBA00022553"/>
    </source>
</evidence>
<evidence type="ECO:0000256" key="7">
    <source>
        <dbReference type="ARBA" id="ARBA00023136"/>
    </source>
</evidence>
<dbReference type="EMBL" id="BNJK01000002">
    <property type="protein sequence ID" value="GHO98250.1"/>
    <property type="molecule type" value="Genomic_DNA"/>
</dbReference>
<evidence type="ECO:0000259" key="10">
    <source>
        <dbReference type="PROSITE" id="PS50110"/>
    </source>
</evidence>
<dbReference type="InterPro" id="IPR011006">
    <property type="entry name" value="CheY-like_superfamily"/>
</dbReference>
<dbReference type="SMART" id="SM00387">
    <property type="entry name" value="HATPase_c"/>
    <property type="match status" value="1"/>
</dbReference>
<keyword evidence="5" id="KW-0418">Kinase</keyword>
<dbReference type="Proteomes" id="UP000597444">
    <property type="component" value="Unassembled WGS sequence"/>
</dbReference>
<feature type="domain" description="Histidine kinase" evidence="9">
    <location>
        <begin position="158"/>
        <end position="374"/>
    </location>
</feature>
<evidence type="ECO:0000256" key="2">
    <source>
        <dbReference type="ARBA" id="ARBA00012438"/>
    </source>
</evidence>
<dbReference type="Gene3D" id="1.10.287.130">
    <property type="match status" value="1"/>
</dbReference>
<organism evidence="11 12">
    <name type="scientific">Reticulibacter mediterranei</name>
    <dbReference type="NCBI Taxonomy" id="2778369"/>
    <lineage>
        <taxon>Bacteria</taxon>
        <taxon>Bacillati</taxon>
        <taxon>Chloroflexota</taxon>
        <taxon>Ktedonobacteria</taxon>
        <taxon>Ktedonobacterales</taxon>
        <taxon>Reticulibacteraceae</taxon>
        <taxon>Reticulibacter</taxon>
    </lineage>
</organism>
<evidence type="ECO:0000313" key="12">
    <source>
        <dbReference type="Proteomes" id="UP000597444"/>
    </source>
</evidence>
<dbReference type="FunFam" id="1.10.287.130:FF:000001">
    <property type="entry name" value="Two-component sensor histidine kinase"/>
    <property type="match status" value="1"/>
</dbReference>
<dbReference type="InterPro" id="IPR001789">
    <property type="entry name" value="Sig_transdc_resp-reg_receiver"/>
</dbReference>
<evidence type="ECO:0000256" key="1">
    <source>
        <dbReference type="ARBA" id="ARBA00000085"/>
    </source>
</evidence>
<dbReference type="Gene3D" id="3.30.565.10">
    <property type="entry name" value="Histidine kinase-like ATPase, C-terminal domain"/>
    <property type="match status" value="1"/>
</dbReference>
<keyword evidence="6" id="KW-0902">Two-component regulatory system</keyword>
<keyword evidence="12" id="KW-1185">Reference proteome</keyword>
<dbReference type="InterPro" id="IPR036097">
    <property type="entry name" value="HisK_dim/P_sf"/>
</dbReference>
<feature type="domain" description="Response regulatory" evidence="10">
    <location>
        <begin position="7"/>
        <end position="125"/>
    </location>
</feature>
<evidence type="ECO:0000256" key="6">
    <source>
        <dbReference type="ARBA" id="ARBA00023012"/>
    </source>
</evidence>
<dbReference type="InterPro" id="IPR003661">
    <property type="entry name" value="HisK_dim/P_dom"/>
</dbReference>
<evidence type="ECO:0000313" key="11">
    <source>
        <dbReference type="EMBL" id="GHO98250.1"/>
    </source>
</evidence>
<sequence>MDRHLTRILLIEDDEEDYILLQKLLAKIPAARYDVQWERTYEDGLAQMLAGEHDICMLDYMLGEHNGIDLIRIARSLDYIRPIVLLTGASDGDEIDIQALQAGADDYITKGQMQGELLQRVIRYAIERKKAEIEREKLLSEQFATRELEKRRSEFISMVVHELKTPLTSLKGYAQLLRKRYVPGTNEQIARLAERMDSQVNKLTGLVDDFLDVTRITAGKLQFREEYFEFDALVNEIIEELRPTTERHTICREGTTGQTIWGDRIRIGQVITNFLSNAIKYAPETDRILVKTSSDGSTVTLSVQDFGPGVPEEEQANVFSPFYRLEDLRTSTASGLGLGLHIAAEIIRRQEGQIWLESEEGKGATFSFTLPLDREHSTLLGDEADSVEQAT</sequence>
<dbReference type="InterPro" id="IPR004358">
    <property type="entry name" value="Sig_transdc_His_kin-like_C"/>
</dbReference>
<dbReference type="SUPFAM" id="SSF52172">
    <property type="entry name" value="CheY-like"/>
    <property type="match status" value="1"/>
</dbReference>
<dbReference type="CDD" id="cd00075">
    <property type="entry name" value="HATPase"/>
    <property type="match status" value="1"/>
</dbReference>
<dbReference type="SUPFAM" id="SSF47384">
    <property type="entry name" value="Homodimeric domain of signal transducing histidine kinase"/>
    <property type="match status" value="1"/>
</dbReference>
<dbReference type="EC" id="2.7.13.3" evidence="2"/>
<dbReference type="PANTHER" id="PTHR43547">
    <property type="entry name" value="TWO-COMPONENT HISTIDINE KINASE"/>
    <property type="match status" value="1"/>
</dbReference>
<dbReference type="SMART" id="SM00388">
    <property type="entry name" value="HisKA"/>
    <property type="match status" value="1"/>
</dbReference>
<reference evidence="11" key="1">
    <citation type="submission" date="2020-10" db="EMBL/GenBank/DDBJ databases">
        <title>Taxonomic study of unclassified bacteria belonging to the class Ktedonobacteria.</title>
        <authorList>
            <person name="Yabe S."/>
            <person name="Wang C.M."/>
            <person name="Zheng Y."/>
            <person name="Sakai Y."/>
            <person name="Cavaletti L."/>
            <person name="Monciardini P."/>
            <person name="Donadio S."/>
        </authorList>
    </citation>
    <scope>NUCLEOTIDE SEQUENCE</scope>
    <source>
        <strain evidence="11">ID150040</strain>
    </source>
</reference>
<name>A0A8J3IWR6_9CHLR</name>
<dbReference type="Pfam" id="PF02518">
    <property type="entry name" value="HATPase_c"/>
    <property type="match status" value="1"/>
</dbReference>
<proteinExistence type="predicted"/>
<dbReference type="InterPro" id="IPR003594">
    <property type="entry name" value="HATPase_dom"/>
</dbReference>
<dbReference type="InterPro" id="IPR036890">
    <property type="entry name" value="HATPase_C_sf"/>
</dbReference>
<dbReference type="AlphaFoldDB" id="A0A8J3IWR6"/>
<dbReference type="Pfam" id="PF00072">
    <property type="entry name" value="Response_reg"/>
    <property type="match status" value="1"/>
</dbReference>
<dbReference type="Pfam" id="PF00512">
    <property type="entry name" value="HisKA"/>
    <property type="match status" value="1"/>
</dbReference>
<dbReference type="CDD" id="cd00082">
    <property type="entry name" value="HisKA"/>
    <property type="match status" value="1"/>
</dbReference>
<dbReference type="RefSeq" id="WP_220209008.1">
    <property type="nucleotide sequence ID" value="NZ_BNJK01000002.1"/>
</dbReference>
<dbReference type="GO" id="GO:0000155">
    <property type="term" value="F:phosphorelay sensor kinase activity"/>
    <property type="evidence" value="ECO:0007669"/>
    <property type="project" value="InterPro"/>
</dbReference>
<dbReference type="PRINTS" id="PR00344">
    <property type="entry name" value="BCTRLSENSOR"/>
</dbReference>
<dbReference type="PROSITE" id="PS50110">
    <property type="entry name" value="RESPONSE_REGULATORY"/>
    <property type="match status" value="1"/>
</dbReference>
<dbReference type="InterPro" id="IPR005467">
    <property type="entry name" value="His_kinase_dom"/>
</dbReference>
<dbReference type="SUPFAM" id="SSF55874">
    <property type="entry name" value="ATPase domain of HSP90 chaperone/DNA topoisomerase II/histidine kinase"/>
    <property type="match status" value="1"/>
</dbReference>
<comment type="catalytic activity">
    <reaction evidence="1">
        <text>ATP + protein L-histidine = ADP + protein N-phospho-L-histidine.</text>
        <dbReference type="EC" id="2.7.13.3"/>
    </reaction>
</comment>